<evidence type="ECO:0000256" key="1">
    <source>
        <dbReference type="ARBA" id="ARBA00010062"/>
    </source>
</evidence>
<dbReference type="PANTHER" id="PTHR30483:SF6">
    <property type="entry name" value="PERIPLASMIC BINDING PROTEIN OF ABC TRANSPORTER FOR NATURAL AMINO ACIDS"/>
    <property type="match status" value="1"/>
</dbReference>
<dbReference type="InterPro" id="IPR051010">
    <property type="entry name" value="BCAA_transport"/>
</dbReference>
<accession>A0A7G9G1A2</accession>
<organism evidence="6 7">
    <name type="scientific">Qiania dongpingensis</name>
    <dbReference type="NCBI Taxonomy" id="2763669"/>
    <lineage>
        <taxon>Bacteria</taxon>
        <taxon>Bacillati</taxon>
        <taxon>Bacillota</taxon>
        <taxon>Clostridia</taxon>
        <taxon>Lachnospirales</taxon>
        <taxon>Lachnospiraceae</taxon>
        <taxon>Qiania</taxon>
    </lineage>
</organism>
<dbReference type="AlphaFoldDB" id="A0A7G9G1A2"/>
<evidence type="ECO:0000313" key="6">
    <source>
        <dbReference type="EMBL" id="QNM04584.1"/>
    </source>
</evidence>
<sequence>MKKMCALLLAAAMTIGMLAGCGKKEEKPADAKETGTQSGETKAASEDNSQVPDEITIGFVASMSGENAQAGQYKKDAWAVIQKELEATDGCITIMGKQVKVNVEFVDTDSKADVTANAYSKCINDLNAVAIVGPDESSLTLAGAPLAQEAGIPVISTFATNEKVTQIGDYIFRACYIDPFQGQVAATYAYNELGAKTAAVLYSNADAYATGLMESFKENFEALGGEVVAVETYAGSDVKDFNAQLSNINAKTPDLLWLPNQASEIPLQIQQADAMGITATMMGPDSWDVTTVPETAGAEALEGSYYISCFSAESDNEVAQAWVKEFEEVNGYKPAAHATLAYEALKIVINGLENLTSYSEEELRDNIAATDLNLPSGKVTFDEGGNPNKAAVIMKYEDGVGHYVTSVQP</sequence>
<feature type="compositionally biased region" description="Basic and acidic residues" evidence="3">
    <location>
        <begin position="24"/>
        <end position="33"/>
    </location>
</feature>
<dbReference type="PANTHER" id="PTHR30483">
    <property type="entry name" value="LEUCINE-SPECIFIC-BINDING PROTEIN"/>
    <property type="match status" value="1"/>
</dbReference>
<dbReference type="Proteomes" id="UP000515823">
    <property type="component" value="Chromosome"/>
</dbReference>
<dbReference type="Gene3D" id="3.40.50.2300">
    <property type="match status" value="2"/>
</dbReference>
<feature type="signal peptide" evidence="4">
    <location>
        <begin position="1"/>
        <end position="19"/>
    </location>
</feature>
<evidence type="ECO:0000313" key="7">
    <source>
        <dbReference type="Proteomes" id="UP000515823"/>
    </source>
</evidence>
<dbReference type="EMBL" id="CP060634">
    <property type="protein sequence ID" value="QNM04584.1"/>
    <property type="molecule type" value="Genomic_DNA"/>
</dbReference>
<dbReference type="PROSITE" id="PS51257">
    <property type="entry name" value="PROKAR_LIPOPROTEIN"/>
    <property type="match status" value="1"/>
</dbReference>
<evidence type="ECO:0000256" key="3">
    <source>
        <dbReference type="SAM" id="MobiDB-lite"/>
    </source>
</evidence>
<feature type="region of interest" description="Disordered" evidence="3">
    <location>
        <begin position="24"/>
        <end position="49"/>
    </location>
</feature>
<reference evidence="6 7" key="1">
    <citation type="submission" date="2020-08" db="EMBL/GenBank/DDBJ databases">
        <authorList>
            <person name="Liu C."/>
            <person name="Sun Q."/>
        </authorList>
    </citation>
    <scope>NUCLEOTIDE SEQUENCE [LARGE SCALE GENOMIC DNA]</scope>
    <source>
        <strain evidence="6 7">NSJ-38</strain>
    </source>
</reference>
<keyword evidence="2 4" id="KW-0732">Signal</keyword>
<evidence type="ECO:0000259" key="5">
    <source>
        <dbReference type="Pfam" id="PF13458"/>
    </source>
</evidence>
<proteinExistence type="inferred from homology"/>
<name>A0A7G9G1A2_9FIRM</name>
<dbReference type="CDD" id="cd06347">
    <property type="entry name" value="PBP1_ABC_LivK_ligand_binding-like"/>
    <property type="match status" value="1"/>
</dbReference>
<keyword evidence="7" id="KW-1185">Reference proteome</keyword>
<evidence type="ECO:0000256" key="2">
    <source>
        <dbReference type="ARBA" id="ARBA00022729"/>
    </source>
</evidence>
<dbReference type="SUPFAM" id="SSF53822">
    <property type="entry name" value="Periplasmic binding protein-like I"/>
    <property type="match status" value="1"/>
</dbReference>
<feature type="compositionally biased region" description="Polar residues" evidence="3">
    <location>
        <begin position="34"/>
        <end position="49"/>
    </location>
</feature>
<comment type="similarity">
    <text evidence="1">Belongs to the leucine-binding protein family.</text>
</comment>
<feature type="domain" description="Leucine-binding protein" evidence="5">
    <location>
        <begin position="54"/>
        <end position="398"/>
    </location>
</feature>
<dbReference type="Pfam" id="PF13458">
    <property type="entry name" value="Peripla_BP_6"/>
    <property type="match status" value="1"/>
</dbReference>
<dbReference type="InterPro" id="IPR028082">
    <property type="entry name" value="Peripla_BP_I"/>
</dbReference>
<dbReference type="KEGG" id="qdo:H9Q78_08860"/>
<evidence type="ECO:0000256" key="4">
    <source>
        <dbReference type="SAM" id="SignalP"/>
    </source>
</evidence>
<gene>
    <name evidence="6" type="ORF">H9Q78_08860</name>
</gene>
<dbReference type="InterPro" id="IPR028081">
    <property type="entry name" value="Leu-bd"/>
</dbReference>
<protein>
    <submittedName>
        <fullName evidence="6">ABC transporter substrate-binding protein</fullName>
    </submittedName>
</protein>
<dbReference type="RefSeq" id="WP_249301086.1">
    <property type="nucleotide sequence ID" value="NZ_CP060634.1"/>
</dbReference>
<feature type="chain" id="PRO_5038743889" evidence="4">
    <location>
        <begin position="20"/>
        <end position="409"/>
    </location>
</feature>